<feature type="transmembrane region" description="Helical" evidence="1">
    <location>
        <begin position="147"/>
        <end position="167"/>
    </location>
</feature>
<feature type="transmembrane region" description="Helical" evidence="1">
    <location>
        <begin position="40"/>
        <end position="60"/>
    </location>
</feature>
<feature type="transmembrane region" description="Helical" evidence="1">
    <location>
        <begin position="246"/>
        <end position="265"/>
    </location>
</feature>
<keyword evidence="1" id="KW-1133">Transmembrane helix</keyword>
<sequence length="378" mass="42632">MIKKIATKNILLILITSIMLGLLISDTRLAIKSVLDGINLWFYNVMPSLFPFMIFSHILFQLDTAYLLQKLFNKVMNKIFNISGSGILPLAMGYISGYPLGGKIVCDLRKENVVSVTESYKLLGLCSTTGPAFIIGIVALQMFDNMVVVPILLISNYLGAIINTLFLKNFYKEKLSTGVFKRSENKNFSIIINSAIVDSTQNILKIGGYMVFFNIFINYLEITGLIDLFANMFSRHLNFMQLSDQLINGILYGLFEITLGINIISKCSDPLFIKVAITSFIIAWSGLSIHMQTNSFLVETDIKYSGFLLGKISQSFISMGIALLSYKLIYPTSLSVYSNLEIMNSFENFNYSIFYYQTISILALITIFIFICRKIKKN</sequence>
<dbReference type="Proteomes" id="UP000440004">
    <property type="component" value="Unassembled WGS sequence"/>
</dbReference>
<reference evidence="2 3" key="1">
    <citation type="submission" date="2019-10" db="EMBL/GenBank/DDBJ databases">
        <title>Alkalibaculum tamaniensis sp.nov., a new alkaliphilic acetogen, isolated on methoxylated aromatics from a mud volcano.</title>
        <authorList>
            <person name="Khomyakova M.A."/>
            <person name="Merkel A.Y."/>
            <person name="Bonch-Osmolovskaya E.A."/>
            <person name="Slobodkin A.I."/>
        </authorList>
    </citation>
    <scope>NUCLEOTIDE SEQUENCE [LARGE SCALE GENOMIC DNA]</scope>
    <source>
        <strain evidence="2 3">M08DMB</strain>
    </source>
</reference>
<evidence type="ECO:0000256" key="1">
    <source>
        <dbReference type="SAM" id="Phobius"/>
    </source>
</evidence>
<keyword evidence="3" id="KW-1185">Reference proteome</keyword>
<feature type="transmembrane region" description="Helical" evidence="1">
    <location>
        <begin position="120"/>
        <end position="140"/>
    </location>
</feature>
<dbReference type="EMBL" id="WHNX01000013">
    <property type="protein sequence ID" value="MPW26046.1"/>
    <property type="molecule type" value="Genomic_DNA"/>
</dbReference>
<protein>
    <recommendedName>
        <fullName evidence="4">Sporulation integral membrane protein YlbJ</fullName>
    </recommendedName>
</protein>
<dbReference type="RefSeq" id="WP_152804150.1">
    <property type="nucleotide sequence ID" value="NZ_WHNX01000013.1"/>
</dbReference>
<name>A0A6A7K9H3_9FIRM</name>
<evidence type="ECO:0000313" key="3">
    <source>
        <dbReference type="Proteomes" id="UP000440004"/>
    </source>
</evidence>
<organism evidence="2 3">
    <name type="scientific">Alkalibaculum sporogenes</name>
    <dbReference type="NCBI Taxonomy" id="2655001"/>
    <lineage>
        <taxon>Bacteria</taxon>
        <taxon>Bacillati</taxon>
        <taxon>Bacillota</taxon>
        <taxon>Clostridia</taxon>
        <taxon>Eubacteriales</taxon>
        <taxon>Eubacteriaceae</taxon>
        <taxon>Alkalibaculum</taxon>
    </lineage>
</organism>
<accession>A0A6A7K9H3</accession>
<keyword evidence="1" id="KW-0812">Transmembrane</keyword>
<feature type="transmembrane region" description="Helical" evidence="1">
    <location>
        <begin position="209"/>
        <end position="234"/>
    </location>
</feature>
<keyword evidence="1" id="KW-0472">Membrane</keyword>
<feature type="transmembrane region" description="Helical" evidence="1">
    <location>
        <begin position="353"/>
        <end position="372"/>
    </location>
</feature>
<evidence type="ECO:0008006" key="4">
    <source>
        <dbReference type="Google" id="ProtNLM"/>
    </source>
</evidence>
<dbReference type="AlphaFoldDB" id="A0A6A7K9H3"/>
<gene>
    <name evidence="2" type="ORF">GC105_09610</name>
</gene>
<feature type="transmembrane region" description="Helical" evidence="1">
    <location>
        <begin position="271"/>
        <end position="291"/>
    </location>
</feature>
<feature type="transmembrane region" description="Helical" evidence="1">
    <location>
        <begin position="80"/>
        <end position="100"/>
    </location>
</feature>
<evidence type="ECO:0000313" key="2">
    <source>
        <dbReference type="EMBL" id="MPW26046.1"/>
    </source>
</evidence>
<comment type="caution">
    <text evidence="2">The sequence shown here is derived from an EMBL/GenBank/DDBJ whole genome shotgun (WGS) entry which is preliminary data.</text>
</comment>
<proteinExistence type="predicted"/>